<dbReference type="AlphaFoldDB" id="L7FP64"/>
<evidence type="ECO:0000313" key="1">
    <source>
        <dbReference type="EMBL" id="ELP95351.1"/>
    </source>
</evidence>
<reference evidence="1 2" key="1">
    <citation type="submission" date="2012-10" db="EMBL/GenBank/DDBJ databases">
        <authorList>
            <person name="Zafar N."/>
            <person name="Inman J."/>
            <person name="Hall N."/>
            <person name="Lorenzi H."/>
            <person name="Caler E."/>
        </authorList>
    </citation>
    <scope>NUCLEOTIDE SEQUENCE [LARGE SCALE GENOMIC DNA]</scope>
    <source>
        <strain evidence="1 2">IP1</strain>
    </source>
</reference>
<dbReference type="OrthoDB" id="5061070at2759"/>
<gene>
    <name evidence="1" type="ORF">EIN_367840</name>
</gene>
<dbReference type="VEuPathDB" id="AmoebaDB:EIN_367840"/>
<dbReference type="RefSeq" id="XP_004262122.1">
    <property type="nucleotide sequence ID" value="XM_004262074.1"/>
</dbReference>
<dbReference type="GeneID" id="14894336"/>
<accession>L7FP64</accession>
<dbReference type="Proteomes" id="UP000014680">
    <property type="component" value="Unassembled WGS sequence"/>
</dbReference>
<dbReference type="EMBL" id="KB206132">
    <property type="protein sequence ID" value="ELP95351.1"/>
    <property type="molecule type" value="Genomic_DNA"/>
</dbReference>
<evidence type="ECO:0000313" key="2">
    <source>
        <dbReference type="Proteomes" id="UP000014680"/>
    </source>
</evidence>
<organism evidence="1 2">
    <name type="scientific">Entamoeba invadens IP1</name>
    <dbReference type="NCBI Taxonomy" id="370355"/>
    <lineage>
        <taxon>Eukaryota</taxon>
        <taxon>Amoebozoa</taxon>
        <taxon>Evosea</taxon>
        <taxon>Archamoebae</taxon>
        <taxon>Mastigamoebida</taxon>
        <taxon>Entamoebidae</taxon>
        <taxon>Entamoeba</taxon>
    </lineage>
</organism>
<sequence>MAEQLFQVIKERMTSLVIGKIKTFVVFPVRDNLLSWLLDGFLGLAPDKYEQLFNFSEEALRKQVAELHQQHTVCEQNYMKFTGMIKEFDNSQPETQTKEREM</sequence>
<proteinExistence type="predicted"/>
<name>L7FP64_ENTIV</name>
<keyword evidence="2" id="KW-1185">Reference proteome</keyword>
<dbReference type="KEGG" id="eiv:EIN_367840"/>
<protein>
    <submittedName>
        <fullName evidence="1">Uncharacterized protein</fullName>
    </submittedName>
</protein>